<dbReference type="PROSITE" id="PS51855">
    <property type="entry name" value="MGS"/>
    <property type="match status" value="1"/>
</dbReference>
<dbReference type="NCBIfam" id="NF002049">
    <property type="entry name" value="PRK00881.1"/>
    <property type="match status" value="1"/>
</dbReference>
<evidence type="ECO:0000256" key="7">
    <source>
        <dbReference type="ARBA" id="ARBA00023268"/>
    </source>
</evidence>
<feature type="domain" description="MGS-like" evidence="9">
    <location>
        <begin position="1"/>
        <end position="146"/>
    </location>
</feature>
<dbReference type="SMART" id="SM00798">
    <property type="entry name" value="AICARFT_IMPCHas"/>
    <property type="match status" value="1"/>
</dbReference>
<dbReference type="AlphaFoldDB" id="A0A4D6Y7G1"/>
<evidence type="ECO:0000313" key="10">
    <source>
        <dbReference type="EMBL" id="QCI25836.1"/>
    </source>
</evidence>
<dbReference type="InterPro" id="IPR002695">
    <property type="entry name" value="PurH-like"/>
</dbReference>
<dbReference type="Pfam" id="PF01808">
    <property type="entry name" value="AICARFT_IMPCHas"/>
    <property type="match status" value="1"/>
</dbReference>
<dbReference type="CDD" id="cd01421">
    <property type="entry name" value="IMPCH"/>
    <property type="match status" value="1"/>
</dbReference>
<accession>A0A4D6Y7G1</accession>
<dbReference type="SUPFAM" id="SSF53927">
    <property type="entry name" value="Cytidine deaminase-like"/>
    <property type="match status" value="1"/>
</dbReference>
<evidence type="ECO:0000256" key="6">
    <source>
        <dbReference type="ARBA" id="ARBA00022801"/>
    </source>
</evidence>
<comment type="domain">
    <text evidence="8">The IMP cyclohydrolase activity resides in the N-terminal region.</text>
</comment>
<comment type="catalytic activity">
    <reaction evidence="8">
        <text>IMP + H2O = 5-formamido-1-(5-phospho-D-ribosyl)imidazole-4-carboxamide</text>
        <dbReference type="Rhea" id="RHEA:18445"/>
        <dbReference type="ChEBI" id="CHEBI:15377"/>
        <dbReference type="ChEBI" id="CHEBI:58053"/>
        <dbReference type="ChEBI" id="CHEBI:58467"/>
        <dbReference type="EC" id="3.5.4.10"/>
    </reaction>
</comment>
<dbReference type="GO" id="GO:0006189">
    <property type="term" value="P:'de novo' IMP biosynthetic process"/>
    <property type="evidence" value="ECO:0007669"/>
    <property type="project" value="UniProtKB-UniRule"/>
</dbReference>
<dbReference type="InterPro" id="IPR036914">
    <property type="entry name" value="MGS-like_dom_sf"/>
</dbReference>
<comment type="pathway">
    <text evidence="1 8">Purine metabolism; IMP biosynthesis via de novo pathway; IMP from 5-formamido-1-(5-phospho-D-ribosyl)imidazole-4-carboxamide: step 1/1.</text>
</comment>
<dbReference type="EMBL" id="CP032999">
    <property type="protein sequence ID" value="QCI25836.1"/>
    <property type="molecule type" value="Genomic_DNA"/>
</dbReference>
<name>A0A4D6Y7G1_9GAMM</name>
<dbReference type="PANTHER" id="PTHR11692">
    <property type="entry name" value="BIFUNCTIONAL PURINE BIOSYNTHESIS PROTEIN PURH"/>
    <property type="match status" value="1"/>
</dbReference>
<evidence type="ECO:0000256" key="8">
    <source>
        <dbReference type="HAMAP-Rule" id="MF_00139"/>
    </source>
</evidence>
<dbReference type="PANTHER" id="PTHR11692:SF0">
    <property type="entry name" value="BIFUNCTIONAL PURINE BIOSYNTHESIS PROTEIN ATIC"/>
    <property type="match status" value="1"/>
</dbReference>
<evidence type="ECO:0000259" key="9">
    <source>
        <dbReference type="PROSITE" id="PS51855"/>
    </source>
</evidence>
<keyword evidence="4 8" id="KW-0808">Transferase</keyword>
<dbReference type="GO" id="GO:0005829">
    <property type="term" value="C:cytosol"/>
    <property type="evidence" value="ECO:0007669"/>
    <property type="project" value="TreeGrafter"/>
</dbReference>
<dbReference type="SMART" id="SM00851">
    <property type="entry name" value="MGS"/>
    <property type="match status" value="1"/>
</dbReference>
<dbReference type="InterPro" id="IPR024051">
    <property type="entry name" value="AICAR_Tfase_dup_dom_sf"/>
</dbReference>
<keyword evidence="6 8" id="KW-0378">Hydrolase</keyword>
<dbReference type="Pfam" id="PF02142">
    <property type="entry name" value="MGS"/>
    <property type="match status" value="1"/>
</dbReference>
<evidence type="ECO:0000256" key="1">
    <source>
        <dbReference type="ARBA" id="ARBA00004844"/>
    </source>
</evidence>
<keyword evidence="5 8" id="KW-0658">Purine biosynthesis</keyword>
<gene>
    <name evidence="8 10" type="primary">purH</name>
    <name evidence="10" type="ORF">D9V78_00125</name>
</gene>
<dbReference type="EC" id="3.5.4.10" evidence="8"/>
<proteinExistence type="inferred from homology"/>
<evidence type="ECO:0000256" key="2">
    <source>
        <dbReference type="ARBA" id="ARBA00004954"/>
    </source>
</evidence>
<dbReference type="Proteomes" id="UP000298685">
    <property type="component" value="Chromosome"/>
</dbReference>
<dbReference type="Gene3D" id="3.40.140.20">
    <property type="match status" value="2"/>
</dbReference>
<dbReference type="GO" id="GO:0004643">
    <property type="term" value="F:phosphoribosylaminoimidazolecarboxamide formyltransferase activity"/>
    <property type="evidence" value="ECO:0007669"/>
    <property type="project" value="UniProtKB-UniRule"/>
</dbReference>
<comment type="similarity">
    <text evidence="3 8">Belongs to the PurH family.</text>
</comment>
<evidence type="ECO:0000256" key="5">
    <source>
        <dbReference type="ARBA" id="ARBA00022755"/>
    </source>
</evidence>
<comment type="pathway">
    <text evidence="2 8">Purine metabolism; IMP biosynthesis via de novo pathway; 5-formamido-1-(5-phospho-D-ribosyl)imidazole-4-carboxamide from 5-amino-1-(5-phospho-D-ribosyl)imidazole-4-carboxamide (10-formyl THF route): step 1/1.</text>
</comment>
<dbReference type="EC" id="2.1.2.3" evidence="8"/>
<sequence length="531" mass="60996">MNLNNQKIQTALISVFDKNELLPVARKLFEKKIQIFSTNKTNHFLKKNQIITKNISEITQYPEILDGQIKTIHPKIFGGILGTKKNNKSTIKKYNITIIDLIIVNFYPLNTLCDSNNIDIVKNIDIGGPAMIRAAAKNYKNTIVIVDINDYQYILDMINDKKDISLSDRLKFAKKAFEYTANYDLSILNHLNNTIHDCKNKKFSLPEKIFMTYEKKQKLRYGENPHQKAALYTPNHNINQIDYINNIKQLNGSDLSYNNIYDAYTAFECVNQFSDPSCVIIKHGNPCGASSASTQELAYLNAYNTDSISAFGGIIGFNKIITQQVILTIIKKQFVELIIGPAITINALKIIQRNKKIKLIIYNNYDENKLSTIEYKTINHSLLVQETIHNISDDKSWKIVSKKKPNELEKKYAMFCWKITKFVKSNAIVYTNKYNVIAIGAGQTSRLTSVKIANLRYHENKKKFKLEDHKIIVGSDAFFPFRDSIDECKKNIQNISCIIQPGGSIRDQEVIQAVDEYQICMIFTHQRTFRH</sequence>
<organism evidence="10 11">
    <name type="scientific">Buchnera aphidicola</name>
    <name type="common">Sarucallis kahawaluokalani</name>
    <dbReference type="NCBI Taxonomy" id="1241878"/>
    <lineage>
        <taxon>Bacteria</taxon>
        <taxon>Pseudomonadati</taxon>
        <taxon>Pseudomonadota</taxon>
        <taxon>Gammaproteobacteria</taxon>
        <taxon>Enterobacterales</taxon>
        <taxon>Erwiniaceae</taxon>
        <taxon>Buchnera</taxon>
    </lineage>
</organism>
<dbReference type="OrthoDB" id="9802065at2"/>
<evidence type="ECO:0000313" key="11">
    <source>
        <dbReference type="Proteomes" id="UP000298685"/>
    </source>
</evidence>
<dbReference type="UniPathway" id="UPA00074">
    <property type="reaction ID" value="UER00133"/>
</dbReference>
<dbReference type="PIRSF" id="PIRSF000414">
    <property type="entry name" value="AICARFT_IMPCHas"/>
    <property type="match status" value="1"/>
</dbReference>
<reference evidence="10 11" key="1">
    <citation type="submission" date="2018-10" db="EMBL/GenBank/DDBJ databases">
        <title>Comparative functional genomics of the obligate endosymbiont Buchnera aphidicola.</title>
        <authorList>
            <person name="Chong R.A."/>
        </authorList>
    </citation>
    <scope>NUCLEOTIDE SEQUENCE [LARGE SCALE GENOMIC DNA]</scope>
    <source>
        <strain evidence="10 11">Ska</strain>
    </source>
</reference>
<dbReference type="RefSeq" id="WP_158350239.1">
    <property type="nucleotide sequence ID" value="NZ_CP032999.1"/>
</dbReference>
<keyword evidence="7 8" id="KW-0511">Multifunctional enzyme</keyword>
<dbReference type="InterPro" id="IPR016193">
    <property type="entry name" value="Cytidine_deaminase-like"/>
</dbReference>
<comment type="catalytic activity">
    <reaction evidence="8">
        <text>(6R)-10-formyltetrahydrofolate + 5-amino-1-(5-phospho-beta-D-ribosyl)imidazole-4-carboxamide = 5-formamido-1-(5-phospho-D-ribosyl)imidazole-4-carboxamide + (6S)-5,6,7,8-tetrahydrofolate</text>
        <dbReference type="Rhea" id="RHEA:22192"/>
        <dbReference type="ChEBI" id="CHEBI:57453"/>
        <dbReference type="ChEBI" id="CHEBI:58467"/>
        <dbReference type="ChEBI" id="CHEBI:58475"/>
        <dbReference type="ChEBI" id="CHEBI:195366"/>
        <dbReference type="EC" id="2.1.2.3"/>
    </reaction>
</comment>
<dbReference type="Gene3D" id="3.40.50.1380">
    <property type="entry name" value="Methylglyoxal synthase-like domain"/>
    <property type="match status" value="1"/>
</dbReference>
<dbReference type="InterPro" id="IPR011607">
    <property type="entry name" value="MGS-like_dom"/>
</dbReference>
<dbReference type="SUPFAM" id="SSF52335">
    <property type="entry name" value="Methylglyoxal synthase-like"/>
    <property type="match status" value="1"/>
</dbReference>
<evidence type="ECO:0000256" key="3">
    <source>
        <dbReference type="ARBA" id="ARBA00007667"/>
    </source>
</evidence>
<evidence type="ECO:0000256" key="4">
    <source>
        <dbReference type="ARBA" id="ARBA00022679"/>
    </source>
</evidence>
<protein>
    <recommendedName>
        <fullName evidence="8">Bifunctional purine biosynthesis protein PurH</fullName>
    </recommendedName>
    <domain>
        <recommendedName>
            <fullName evidence="8">Phosphoribosylaminoimidazolecarboxamide formyltransferase</fullName>
            <ecNumber evidence="8">2.1.2.3</ecNumber>
        </recommendedName>
        <alternativeName>
            <fullName evidence="8">AICAR transformylase</fullName>
        </alternativeName>
    </domain>
    <domain>
        <recommendedName>
            <fullName evidence="8">IMP cyclohydrolase</fullName>
            <ecNumber evidence="8">3.5.4.10</ecNumber>
        </recommendedName>
        <alternativeName>
            <fullName evidence="8">ATIC</fullName>
        </alternativeName>
        <alternativeName>
            <fullName evidence="8">IMP synthase</fullName>
        </alternativeName>
        <alternativeName>
            <fullName evidence="8">Inosinicase</fullName>
        </alternativeName>
    </domain>
</protein>
<dbReference type="FunFam" id="3.40.50.1380:FF:000001">
    <property type="entry name" value="Bifunctional purine biosynthesis protein PurH"/>
    <property type="match status" value="1"/>
</dbReference>
<dbReference type="GO" id="GO:0003937">
    <property type="term" value="F:IMP cyclohydrolase activity"/>
    <property type="evidence" value="ECO:0007669"/>
    <property type="project" value="UniProtKB-UniRule"/>
</dbReference>
<dbReference type="HAMAP" id="MF_00139">
    <property type="entry name" value="PurH"/>
    <property type="match status" value="1"/>
</dbReference>